<evidence type="ECO:0000256" key="1">
    <source>
        <dbReference type="SAM" id="MobiDB-lite"/>
    </source>
</evidence>
<name>A0A6B8WEI2_9CORY</name>
<dbReference type="KEGG" id="ccoe:CETAM_09275"/>
<accession>A0A6B8WEI2</accession>
<sequence length="125" mass="13993">MTADNRPPAWKGLASEDKPGETDTHRILMKARYEGTPADALQEWNLWGRGVPIAQAGEHAMDLSDTGNMIRDDIRYLAEATSDPIVREALFDLVQHQEKLMKNTYALGRELMDVATKLLRGEATL</sequence>
<reference evidence="2 3" key="1">
    <citation type="journal article" date="2021" name="Int. J. Syst. Evol. Microbiol.">
        <title>Classification of three corynebacterial strains isolated from a small paddock in North Rhine-Westphalia: proposal of &lt;i&gt;Corynebacterium kalinowskii&lt;/i&gt; sp. nov., &lt;i&gt;Corynebacterium comes&lt;/i&gt; sp. nov. and &lt;i&gt;Corynebacterium occultum&lt;/i&gt; sp. nov.</title>
        <authorList>
            <person name="Schaffert L."/>
            <person name="Ruwe M."/>
            <person name="Milse J."/>
            <person name="Hanuschka K."/>
            <person name="Ortseifen V."/>
            <person name="Droste J."/>
            <person name="Brandt D."/>
            <person name="Schl L."/>
            <person name="Kutter Y."/>
            <person name="Vinke S."/>
            <person name="Vieh P."/>
            <person name="Jacob L."/>
            <person name="L N.C."/>
            <person name="Schulte-Berndt E."/>
            <person name="Hain C."/>
            <person name="Linder M."/>
            <person name="Schmidt P."/>
            <person name="Wollenschl L."/>
            <person name="Luttermann T."/>
            <person name="Thieme E."/>
            <person name="Hassa J."/>
            <person name="Haak M."/>
            <person name="Wittchen M."/>
            <person name="Mentz A."/>
            <person name="Persicke M."/>
            <person name="Busche T."/>
            <person name="R C."/>
        </authorList>
    </citation>
    <scope>NUCLEOTIDE SEQUENCE [LARGE SCALE GENOMIC DNA]</scope>
    <source>
        <strain evidence="2 3">2019</strain>
    </source>
</reference>
<dbReference type="RefSeq" id="WP_156228592.1">
    <property type="nucleotide sequence ID" value="NZ_CP046453.1"/>
</dbReference>
<proteinExistence type="predicted"/>
<dbReference type="AlphaFoldDB" id="A0A6B8WEI2"/>
<organism evidence="2 3">
    <name type="scientific">Corynebacterium comes</name>
    <dbReference type="NCBI Taxonomy" id="2675218"/>
    <lineage>
        <taxon>Bacteria</taxon>
        <taxon>Bacillati</taxon>
        <taxon>Actinomycetota</taxon>
        <taxon>Actinomycetes</taxon>
        <taxon>Mycobacteriales</taxon>
        <taxon>Corynebacteriaceae</taxon>
        <taxon>Corynebacterium</taxon>
    </lineage>
</organism>
<dbReference type="EMBL" id="CP046453">
    <property type="protein sequence ID" value="QGU05108.1"/>
    <property type="molecule type" value="Genomic_DNA"/>
</dbReference>
<keyword evidence="3" id="KW-1185">Reference proteome</keyword>
<evidence type="ECO:0000313" key="3">
    <source>
        <dbReference type="Proteomes" id="UP000425178"/>
    </source>
</evidence>
<protein>
    <submittedName>
        <fullName evidence="2">Uncharacterized protein</fullName>
    </submittedName>
</protein>
<dbReference type="Proteomes" id="UP000425178">
    <property type="component" value="Chromosome"/>
</dbReference>
<feature type="region of interest" description="Disordered" evidence="1">
    <location>
        <begin position="1"/>
        <end position="22"/>
    </location>
</feature>
<gene>
    <name evidence="2" type="ORF">CETAM_09275</name>
</gene>
<evidence type="ECO:0000313" key="2">
    <source>
        <dbReference type="EMBL" id="QGU05108.1"/>
    </source>
</evidence>